<name>A0A0W1AXN0_9BACL</name>
<dbReference type="InterPro" id="IPR023090">
    <property type="entry name" value="UPF0702_alpha/beta_dom_sf"/>
</dbReference>
<feature type="domain" description="YetF C-terminal" evidence="8">
    <location>
        <begin position="81"/>
        <end position="214"/>
    </location>
</feature>
<dbReference type="EMBL" id="LCZJ02000023">
    <property type="protein sequence ID" value="KTD86085.1"/>
    <property type="molecule type" value="Genomic_DNA"/>
</dbReference>
<dbReference type="GO" id="GO:0005886">
    <property type="term" value="C:plasma membrane"/>
    <property type="evidence" value="ECO:0007669"/>
    <property type="project" value="UniProtKB-SubCell"/>
</dbReference>
<reference evidence="9 10" key="1">
    <citation type="journal article" date="2015" name="Int. Biodeterior. Biodegradation">
        <title>Physiological and genetic screening methods for the isolation of methyl tert-butyl ether-degrading bacteria for bioremediation purposes.</title>
        <authorList>
            <person name="Guisado I.M."/>
            <person name="Purswani J."/>
            <person name="Gonzalez Lopez J."/>
            <person name="Pozo C."/>
        </authorList>
    </citation>
    <scope>NUCLEOTIDE SEQUENCE [LARGE SCALE GENOMIC DNA]</scope>
    <source>
        <strain evidence="9 10">SH7</strain>
    </source>
</reference>
<dbReference type="Pfam" id="PF04239">
    <property type="entry name" value="DUF421"/>
    <property type="match status" value="1"/>
</dbReference>
<dbReference type="Pfam" id="PF07870">
    <property type="entry name" value="DUF1657"/>
    <property type="match status" value="1"/>
</dbReference>
<protein>
    <recommendedName>
        <fullName evidence="8">YetF C-terminal domain-containing protein</fullName>
    </recommendedName>
</protein>
<comment type="caution">
    <text evidence="9">The sequence shown here is derived from an EMBL/GenBank/DDBJ whole genome shotgun (WGS) entry which is preliminary data.</text>
</comment>
<dbReference type="PANTHER" id="PTHR34582">
    <property type="entry name" value="UPF0702 TRANSMEMBRANE PROTEIN YCAP"/>
    <property type="match status" value="1"/>
</dbReference>
<dbReference type="Proteomes" id="UP000054709">
    <property type="component" value="Unassembled WGS sequence"/>
</dbReference>
<keyword evidence="4 7" id="KW-0812">Transmembrane</keyword>
<comment type="similarity">
    <text evidence="2">Belongs to the UPF0702 family.</text>
</comment>
<comment type="subcellular location">
    <subcellularLocation>
        <location evidence="1">Cell membrane</location>
        <topology evidence="1">Multi-pass membrane protein</topology>
    </subcellularLocation>
</comment>
<dbReference type="AlphaFoldDB" id="A0A0W1AXN0"/>
<evidence type="ECO:0000313" key="10">
    <source>
        <dbReference type="Proteomes" id="UP000054709"/>
    </source>
</evidence>
<dbReference type="RefSeq" id="WP_060623994.1">
    <property type="nucleotide sequence ID" value="NZ_LCZJ02000023.1"/>
</dbReference>
<evidence type="ECO:0000256" key="7">
    <source>
        <dbReference type="SAM" id="Phobius"/>
    </source>
</evidence>
<evidence type="ECO:0000256" key="4">
    <source>
        <dbReference type="ARBA" id="ARBA00022692"/>
    </source>
</evidence>
<dbReference type="InterPro" id="IPR012452">
    <property type="entry name" value="DUF1657"/>
</dbReference>
<feature type="transmembrane region" description="Helical" evidence="7">
    <location>
        <begin position="59"/>
        <end position="79"/>
    </location>
</feature>
<sequence>MSEWLEVILRTLFAVVVLFLLTKLLGKRQVSQLSFFEYITGITVGSLAAYISLDTDKHWHLGLIALIVWVACSLGIEYLQMKSKKARDFIDFKSAVLIKDGKILEDHMKKERLTTDELLEELRKKDVFNISEVEFAIMESDGAINVLLKRENQPLTPKHLGIKVAPEKEPQAVIMDGKVLDKPLDTLNLTRSWLDGALEKMGLTVENVFLGQVDSYGELTVDLYADDFKVPQPQDKPQLYALLKKCEADLEMFSLSTENEKAKKMYEQCAEQLQASLKVLKPLIQS</sequence>
<dbReference type="Gene3D" id="3.30.240.20">
    <property type="entry name" value="bsu07140 like domains"/>
    <property type="match status" value="2"/>
</dbReference>
<keyword evidence="6 7" id="KW-0472">Membrane</keyword>
<evidence type="ECO:0000256" key="3">
    <source>
        <dbReference type="ARBA" id="ARBA00022475"/>
    </source>
</evidence>
<keyword evidence="10" id="KW-1185">Reference proteome</keyword>
<proteinExistence type="inferred from homology"/>
<evidence type="ECO:0000256" key="5">
    <source>
        <dbReference type="ARBA" id="ARBA00022989"/>
    </source>
</evidence>
<evidence type="ECO:0000313" key="9">
    <source>
        <dbReference type="EMBL" id="KTD86085.1"/>
    </source>
</evidence>
<keyword evidence="3" id="KW-1003">Cell membrane</keyword>
<dbReference type="PANTHER" id="PTHR34582:SF7">
    <property type="entry name" value="UPF0702 TRANSMEMBRANE PROTEIN YDFS"/>
    <property type="match status" value="1"/>
</dbReference>
<organism evidence="9 10">
    <name type="scientific">Paenibacillus etheri</name>
    <dbReference type="NCBI Taxonomy" id="1306852"/>
    <lineage>
        <taxon>Bacteria</taxon>
        <taxon>Bacillati</taxon>
        <taxon>Bacillota</taxon>
        <taxon>Bacilli</taxon>
        <taxon>Bacillales</taxon>
        <taxon>Paenibacillaceae</taxon>
        <taxon>Paenibacillus</taxon>
    </lineage>
</organism>
<accession>A0A0W1AXN0</accession>
<keyword evidence="5 7" id="KW-1133">Transmembrane helix</keyword>
<evidence type="ECO:0000256" key="6">
    <source>
        <dbReference type="ARBA" id="ARBA00023136"/>
    </source>
</evidence>
<feature type="transmembrane region" description="Helical" evidence="7">
    <location>
        <begin position="33"/>
        <end position="53"/>
    </location>
</feature>
<evidence type="ECO:0000256" key="1">
    <source>
        <dbReference type="ARBA" id="ARBA00004651"/>
    </source>
</evidence>
<dbReference type="OrthoDB" id="9778331at2"/>
<gene>
    <name evidence="9" type="ORF">UQ64_16575</name>
</gene>
<evidence type="ECO:0000259" key="8">
    <source>
        <dbReference type="Pfam" id="PF04239"/>
    </source>
</evidence>
<evidence type="ECO:0000256" key="2">
    <source>
        <dbReference type="ARBA" id="ARBA00006448"/>
    </source>
</evidence>
<feature type="transmembrane region" description="Helical" evidence="7">
    <location>
        <begin position="7"/>
        <end position="26"/>
    </location>
</feature>
<dbReference type="InterPro" id="IPR007353">
    <property type="entry name" value="DUF421"/>
</dbReference>